<dbReference type="Pfam" id="PF02931">
    <property type="entry name" value="Neur_chan_LBD"/>
    <property type="match status" value="1"/>
</dbReference>
<reference evidence="17 18" key="1">
    <citation type="submission" date="2020-08" db="EMBL/GenBank/DDBJ databases">
        <authorList>
            <person name="Hejnol A."/>
        </authorList>
    </citation>
    <scope>NUCLEOTIDE SEQUENCE [LARGE SCALE GENOMIC DNA]</scope>
</reference>
<protein>
    <submittedName>
        <fullName evidence="17">DgyrCDS7084</fullName>
    </submittedName>
</protein>
<dbReference type="InterPro" id="IPR006202">
    <property type="entry name" value="Neur_chan_lig-bd"/>
</dbReference>
<keyword evidence="2" id="KW-1003">Cell membrane</keyword>
<evidence type="ECO:0000256" key="13">
    <source>
        <dbReference type="ARBA" id="ARBA00034099"/>
    </source>
</evidence>
<evidence type="ECO:0000256" key="9">
    <source>
        <dbReference type="ARBA" id="ARBA00023170"/>
    </source>
</evidence>
<evidence type="ECO:0000256" key="5">
    <source>
        <dbReference type="ARBA" id="ARBA00023018"/>
    </source>
</evidence>
<keyword evidence="3 14" id="KW-0812">Transmembrane</keyword>
<evidence type="ECO:0000313" key="17">
    <source>
        <dbReference type="EMBL" id="CAD5118372.1"/>
    </source>
</evidence>
<keyword evidence="5" id="KW-0770">Synapse</keyword>
<evidence type="ECO:0000256" key="1">
    <source>
        <dbReference type="ARBA" id="ARBA00022448"/>
    </source>
</evidence>
<dbReference type="Pfam" id="PF02932">
    <property type="entry name" value="Neur_chan_memb"/>
    <property type="match status" value="1"/>
</dbReference>
<evidence type="ECO:0000256" key="12">
    <source>
        <dbReference type="ARBA" id="ARBA00023303"/>
    </source>
</evidence>
<dbReference type="SUPFAM" id="SSF90112">
    <property type="entry name" value="Neurotransmitter-gated ion-channel transmembrane pore"/>
    <property type="match status" value="1"/>
</dbReference>
<keyword evidence="10" id="KW-0325">Glycoprotein</keyword>
<keyword evidence="18" id="KW-1185">Reference proteome</keyword>
<dbReference type="CDD" id="cd19033">
    <property type="entry name" value="LGIC_ECD_nAChR_proto-like"/>
    <property type="match status" value="1"/>
</dbReference>
<evidence type="ECO:0000256" key="8">
    <source>
        <dbReference type="ARBA" id="ARBA00023157"/>
    </source>
</evidence>
<evidence type="ECO:0000256" key="6">
    <source>
        <dbReference type="ARBA" id="ARBA00023065"/>
    </source>
</evidence>
<comment type="caution">
    <text evidence="17">The sequence shown here is derived from an EMBL/GenBank/DDBJ whole genome shotgun (WGS) entry which is preliminary data.</text>
</comment>
<dbReference type="SUPFAM" id="SSF63712">
    <property type="entry name" value="Nicotinic receptor ligand binding domain-like"/>
    <property type="match status" value="1"/>
</dbReference>
<keyword evidence="7 14" id="KW-0472">Membrane</keyword>
<feature type="transmembrane region" description="Helical" evidence="14">
    <location>
        <begin position="299"/>
        <end position="326"/>
    </location>
</feature>
<name>A0A7I8VRP7_9ANNE</name>
<dbReference type="InterPro" id="IPR036719">
    <property type="entry name" value="Neuro-gated_channel_TM_sf"/>
</dbReference>
<dbReference type="PANTHER" id="PTHR18945">
    <property type="entry name" value="NEUROTRANSMITTER GATED ION CHANNEL"/>
    <property type="match status" value="1"/>
</dbReference>
<keyword evidence="9" id="KW-0675">Receptor</keyword>
<evidence type="ECO:0000256" key="10">
    <source>
        <dbReference type="ARBA" id="ARBA00023180"/>
    </source>
</evidence>
<evidence type="ECO:0000313" key="18">
    <source>
        <dbReference type="Proteomes" id="UP000549394"/>
    </source>
</evidence>
<dbReference type="GO" id="GO:0004888">
    <property type="term" value="F:transmembrane signaling receptor activity"/>
    <property type="evidence" value="ECO:0007669"/>
    <property type="project" value="InterPro"/>
</dbReference>
<dbReference type="GO" id="GO:0022848">
    <property type="term" value="F:acetylcholine-gated monoatomic cation-selective channel activity"/>
    <property type="evidence" value="ECO:0007669"/>
    <property type="project" value="InterPro"/>
</dbReference>
<dbReference type="PROSITE" id="PS00236">
    <property type="entry name" value="NEUROTR_ION_CHANNEL"/>
    <property type="match status" value="1"/>
</dbReference>
<comment type="subcellular location">
    <subcellularLocation>
        <location evidence="13">Synaptic cell membrane</location>
        <topology evidence="13">Multi-pass membrane protein</topology>
    </subcellularLocation>
</comment>
<evidence type="ECO:0000256" key="11">
    <source>
        <dbReference type="ARBA" id="ARBA00023286"/>
    </source>
</evidence>
<dbReference type="InterPro" id="IPR018000">
    <property type="entry name" value="Neurotransmitter_ion_chnl_CS"/>
</dbReference>
<dbReference type="GO" id="GO:0045211">
    <property type="term" value="C:postsynaptic membrane"/>
    <property type="evidence" value="ECO:0007669"/>
    <property type="project" value="InterPro"/>
</dbReference>
<dbReference type="FunFam" id="2.70.170.10:FF:000005">
    <property type="entry name" value="Neuronal nicotinic acetylcholine receptor alpha4 subunit"/>
    <property type="match status" value="1"/>
</dbReference>
<feature type="transmembrane region" description="Helical" evidence="14">
    <location>
        <begin position="269"/>
        <end position="287"/>
    </location>
</feature>
<dbReference type="PRINTS" id="PR00252">
    <property type="entry name" value="NRIONCHANNEL"/>
</dbReference>
<keyword evidence="4 14" id="KW-1133">Transmembrane helix</keyword>
<keyword evidence="1 14" id="KW-0813">Transport</keyword>
<evidence type="ECO:0000256" key="7">
    <source>
        <dbReference type="ARBA" id="ARBA00023136"/>
    </source>
</evidence>
<dbReference type="Gene3D" id="1.20.58.390">
    <property type="entry name" value="Neurotransmitter-gated ion-channel transmembrane domain"/>
    <property type="match status" value="2"/>
</dbReference>
<evidence type="ECO:0000256" key="14">
    <source>
        <dbReference type="RuleBase" id="RU000687"/>
    </source>
</evidence>
<evidence type="ECO:0000256" key="3">
    <source>
        <dbReference type="ARBA" id="ARBA00022692"/>
    </source>
</evidence>
<dbReference type="InterPro" id="IPR006201">
    <property type="entry name" value="Neur_channel"/>
</dbReference>
<evidence type="ECO:0000256" key="4">
    <source>
        <dbReference type="ARBA" id="ARBA00022989"/>
    </source>
</evidence>
<dbReference type="Gene3D" id="2.70.170.10">
    <property type="entry name" value="Neurotransmitter-gated ion-channel ligand-binding domain"/>
    <property type="match status" value="1"/>
</dbReference>
<dbReference type="InterPro" id="IPR036734">
    <property type="entry name" value="Neur_chan_lig-bd_sf"/>
</dbReference>
<feature type="signal peptide" evidence="14">
    <location>
        <begin position="1"/>
        <end position="20"/>
    </location>
</feature>
<dbReference type="NCBIfam" id="TIGR00860">
    <property type="entry name" value="LIC"/>
    <property type="match status" value="1"/>
</dbReference>
<dbReference type="InterPro" id="IPR002394">
    <property type="entry name" value="Nicotinic_acetylcholine_rcpt"/>
</dbReference>
<evidence type="ECO:0000256" key="2">
    <source>
        <dbReference type="ARBA" id="ARBA00022475"/>
    </source>
</evidence>
<dbReference type="OrthoDB" id="5975154at2759"/>
<evidence type="ECO:0000259" key="16">
    <source>
        <dbReference type="Pfam" id="PF02932"/>
    </source>
</evidence>
<dbReference type="Proteomes" id="UP000549394">
    <property type="component" value="Unassembled WGS sequence"/>
</dbReference>
<dbReference type="InterPro" id="IPR006029">
    <property type="entry name" value="Neurotrans-gated_channel_TM"/>
</dbReference>
<dbReference type="CDD" id="cd19051">
    <property type="entry name" value="LGIC_TM_cation"/>
    <property type="match status" value="1"/>
</dbReference>
<feature type="transmembrane region" description="Helical" evidence="14">
    <location>
        <begin position="478"/>
        <end position="496"/>
    </location>
</feature>
<sequence length="499" mass="57854">MAYLILLLSGVYSIIQNADGVTLSDEKKLIKDLLKKYSEAGKVGRPVQNTSHTISVTYGLALIQLLDLDEKNQILTTNCWSRYTWYDIFLKWDPKEYNGVETVRIPSSDIWTPDIVLYNYADTRLREHRDAFVVVSSTGGILWIPPAIYKSSCVIDITYFPFDRQTCWMKFGSWTYDGWKLNISFYSDLDEIDLNDYIPSNEWDVLSHRAKRNVRYYPCCKEPYPDLTFIMELQRKVAFYNYILILPCVLLSTLTLVLFWLPPESPAKMVLGMNIFVAFFVLLLLLAESTPPAASSIPLIGAYYCLNMIMITLSTFLSVIVINLYFRGDKRNRVPQWLKRLMIDILARIMCMRGELVSEDAPKNQSKTPETVHTVKIDKKTKRKVKCPEMKYNKFQMYELKEGCPSGLLSNHNSTSAPSRGHYQEQDRSCFQGQSGVEADVKEIRKYLKQMLYRIQQKEEKGKIALEWRIVAMVLDRFFFFMYLIAIVISLVTIFPKTA</sequence>
<proteinExistence type="inferred from homology"/>
<keyword evidence="8" id="KW-1015">Disulfide bond</keyword>
<keyword evidence="12 14" id="KW-0407">Ion channel</keyword>
<dbReference type="PRINTS" id="PR00254">
    <property type="entry name" value="NICOTINICR"/>
</dbReference>
<feature type="transmembrane region" description="Helical" evidence="14">
    <location>
        <begin position="239"/>
        <end position="262"/>
    </location>
</feature>
<keyword evidence="6 14" id="KW-0406">Ion transport</keyword>
<gene>
    <name evidence="17" type="ORF">DGYR_LOCUS6759</name>
</gene>
<keyword evidence="11" id="KW-1071">Ligand-gated ion channel</keyword>
<comment type="similarity">
    <text evidence="14">Belongs to the ligand-gated ion channel (TC 1.A.9) family.</text>
</comment>
<dbReference type="FunFam" id="1.20.58.390:FF:000043">
    <property type="entry name" value="AcetylCholine Receptor"/>
    <property type="match status" value="1"/>
</dbReference>
<feature type="domain" description="Neurotransmitter-gated ion-channel transmembrane" evidence="16">
    <location>
        <begin position="244"/>
        <end position="495"/>
    </location>
</feature>
<dbReference type="InterPro" id="IPR038050">
    <property type="entry name" value="Neuro_actylchol_rec"/>
</dbReference>
<dbReference type="EMBL" id="CAJFCJ010000008">
    <property type="protein sequence ID" value="CAD5118372.1"/>
    <property type="molecule type" value="Genomic_DNA"/>
</dbReference>
<accession>A0A7I8VRP7</accession>
<keyword evidence="14" id="KW-0732">Signal</keyword>
<feature type="chain" id="PRO_5029931078" evidence="14">
    <location>
        <begin position="21"/>
        <end position="499"/>
    </location>
</feature>
<dbReference type="AlphaFoldDB" id="A0A7I8VRP7"/>
<evidence type="ECO:0000259" key="15">
    <source>
        <dbReference type="Pfam" id="PF02931"/>
    </source>
</evidence>
<organism evidence="17 18">
    <name type="scientific">Dimorphilus gyrociliatus</name>
    <dbReference type="NCBI Taxonomy" id="2664684"/>
    <lineage>
        <taxon>Eukaryota</taxon>
        <taxon>Metazoa</taxon>
        <taxon>Spiralia</taxon>
        <taxon>Lophotrochozoa</taxon>
        <taxon>Annelida</taxon>
        <taxon>Polychaeta</taxon>
        <taxon>Polychaeta incertae sedis</taxon>
        <taxon>Dinophilidae</taxon>
        <taxon>Dimorphilus</taxon>
    </lineage>
</organism>
<feature type="domain" description="Neurotransmitter-gated ion-channel ligand-binding" evidence="15">
    <location>
        <begin position="26"/>
        <end position="237"/>
    </location>
</feature>